<evidence type="ECO:0000256" key="7">
    <source>
        <dbReference type="ARBA" id="ARBA00023145"/>
    </source>
</evidence>
<dbReference type="InterPro" id="IPR009003">
    <property type="entry name" value="Peptidase_S1_PA"/>
</dbReference>
<keyword evidence="7" id="KW-0865">Zymogen</keyword>
<feature type="signal peptide" evidence="10">
    <location>
        <begin position="1"/>
        <end position="22"/>
    </location>
</feature>
<dbReference type="PANTHER" id="PTHR24260:SF136">
    <property type="entry name" value="GH08193P-RELATED"/>
    <property type="match status" value="1"/>
</dbReference>
<organism evidence="12 13">
    <name type="scientific">Anopheles dirus</name>
    <dbReference type="NCBI Taxonomy" id="7168"/>
    <lineage>
        <taxon>Eukaryota</taxon>
        <taxon>Metazoa</taxon>
        <taxon>Ecdysozoa</taxon>
        <taxon>Arthropoda</taxon>
        <taxon>Hexapoda</taxon>
        <taxon>Insecta</taxon>
        <taxon>Pterygota</taxon>
        <taxon>Neoptera</taxon>
        <taxon>Endopterygota</taxon>
        <taxon>Diptera</taxon>
        <taxon>Nematocera</taxon>
        <taxon>Culicoidea</taxon>
        <taxon>Culicidae</taxon>
        <taxon>Anophelinae</taxon>
        <taxon>Anopheles</taxon>
    </lineage>
</organism>
<dbReference type="Pfam" id="PF00089">
    <property type="entry name" value="Trypsin"/>
    <property type="match status" value="1"/>
</dbReference>
<dbReference type="PROSITE" id="PS00134">
    <property type="entry name" value="TRYPSIN_HIS"/>
    <property type="match status" value="1"/>
</dbReference>
<sequence>MSYNQLWKVVLVSCVIIRAVSSTFGMDDRIECGRRKLKTVFLIRNGNDAIVGHWPWHATIFHLKGKELEYACGGSILDQNTILTAAHCVTRVSGVIHRRHIYVQLGRIELKQEQDYIQSHDVQEIFVHPKFSQKSIAHDIALVKLASNITFTKYVQPVCIWNLNDQENPIIGKNGTIVGFGLTENDTVSDRLKNALIGIVDPLQCIESDRGAFGHLLTSEMICGKGQNGVSACNGDSGGGMFFEINGKWFVRGLVSFTPGRENNSHLCDGNKNTVFTDVAKYEGWITQYVDLRLLHDPNDLIVEHDERLK</sequence>
<evidence type="ECO:0000256" key="4">
    <source>
        <dbReference type="ARBA" id="ARBA00022729"/>
    </source>
</evidence>
<feature type="domain" description="Peptidase S1" evidence="11">
    <location>
        <begin position="43"/>
        <end position="291"/>
    </location>
</feature>
<reference evidence="13" key="1">
    <citation type="submission" date="2013-03" db="EMBL/GenBank/DDBJ databases">
        <title>The Genome Sequence of Anopheles dirus WRAIR2.</title>
        <authorList>
            <consortium name="The Broad Institute Genomics Platform"/>
            <person name="Neafsey D.E."/>
            <person name="Walton C."/>
            <person name="Walker B."/>
            <person name="Young S.K."/>
            <person name="Zeng Q."/>
            <person name="Gargeya S."/>
            <person name="Fitzgerald M."/>
            <person name="Haas B."/>
            <person name="Abouelleil A."/>
            <person name="Allen A.W."/>
            <person name="Alvarado L."/>
            <person name="Arachchi H.M."/>
            <person name="Berlin A.M."/>
            <person name="Chapman S.B."/>
            <person name="Gainer-Dewar J."/>
            <person name="Goldberg J."/>
            <person name="Griggs A."/>
            <person name="Gujja S."/>
            <person name="Hansen M."/>
            <person name="Howarth C."/>
            <person name="Imamovic A."/>
            <person name="Ireland A."/>
            <person name="Larimer J."/>
            <person name="McCowan C."/>
            <person name="Murphy C."/>
            <person name="Pearson M."/>
            <person name="Poon T.W."/>
            <person name="Priest M."/>
            <person name="Roberts A."/>
            <person name="Saif S."/>
            <person name="Shea T."/>
            <person name="Sisk P."/>
            <person name="Sykes S."/>
            <person name="Wortman J."/>
            <person name="Nusbaum C."/>
            <person name="Birren B."/>
        </authorList>
    </citation>
    <scope>NUCLEOTIDE SEQUENCE [LARGE SCALE GENOMIC DNA]</scope>
    <source>
        <strain evidence="13">WRAIR2</strain>
    </source>
</reference>
<dbReference type="STRING" id="7168.A0A182NVM8"/>
<evidence type="ECO:0000256" key="5">
    <source>
        <dbReference type="ARBA" id="ARBA00022801"/>
    </source>
</evidence>
<proteinExistence type="inferred from homology"/>
<dbReference type="EnsemblMetazoa" id="ADIR011729-RA">
    <property type="protein sequence ID" value="ADIR011729-PA"/>
    <property type="gene ID" value="ADIR011729"/>
</dbReference>
<evidence type="ECO:0000313" key="13">
    <source>
        <dbReference type="Proteomes" id="UP000075884"/>
    </source>
</evidence>
<dbReference type="InterPro" id="IPR018114">
    <property type="entry name" value="TRYPSIN_HIS"/>
</dbReference>
<protein>
    <recommendedName>
        <fullName evidence="11">Peptidase S1 domain-containing protein</fullName>
    </recommendedName>
</protein>
<dbReference type="GO" id="GO:0004252">
    <property type="term" value="F:serine-type endopeptidase activity"/>
    <property type="evidence" value="ECO:0007669"/>
    <property type="project" value="InterPro"/>
</dbReference>
<evidence type="ECO:0000259" key="11">
    <source>
        <dbReference type="PROSITE" id="PS50240"/>
    </source>
</evidence>
<reference evidence="12" key="2">
    <citation type="submission" date="2020-05" db="UniProtKB">
        <authorList>
            <consortium name="EnsemblMetazoa"/>
        </authorList>
    </citation>
    <scope>IDENTIFICATION</scope>
    <source>
        <strain evidence="12">WRAIR2</strain>
    </source>
</reference>
<accession>A0A182NVM8</accession>
<dbReference type="InterPro" id="IPR001314">
    <property type="entry name" value="Peptidase_S1A"/>
</dbReference>
<dbReference type="GO" id="GO:0005576">
    <property type="term" value="C:extracellular region"/>
    <property type="evidence" value="ECO:0007669"/>
    <property type="project" value="UniProtKB-SubCell"/>
</dbReference>
<keyword evidence="13" id="KW-1185">Reference proteome</keyword>
<comment type="similarity">
    <text evidence="9">Belongs to the peptidase S1 family. CLIP subfamily.</text>
</comment>
<keyword evidence="4 10" id="KW-0732">Signal</keyword>
<keyword evidence="3" id="KW-0645">Protease</keyword>
<evidence type="ECO:0000256" key="10">
    <source>
        <dbReference type="SAM" id="SignalP"/>
    </source>
</evidence>
<dbReference type="Gene3D" id="2.40.10.10">
    <property type="entry name" value="Trypsin-like serine proteases"/>
    <property type="match status" value="1"/>
</dbReference>
<dbReference type="InterPro" id="IPR051333">
    <property type="entry name" value="CLIP_Serine_Protease"/>
</dbReference>
<name>A0A182NVM8_9DIPT</name>
<dbReference type="SMART" id="SM00020">
    <property type="entry name" value="Tryp_SPc"/>
    <property type="match status" value="1"/>
</dbReference>
<evidence type="ECO:0000256" key="3">
    <source>
        <dbReference type="ARBA" id="ARBA00022670"/>
    </source>
</evidence>
<feature type="chain" id="PRO_5008130559" description="Peptidase S1 domain-containing protein" evidence="10">
    <location>
        <begin position="23"/>
        <end position="310"/>
    </location>
</feature>
<evidence type="ECO:0000256" key="6">
    <source>
        <dbReference type="ARBA" id="ARBA00022825"/>
    </source>
</evidence>
<dbReference type="InterPro" id="IPR043504">
    <property type="entry name" value="Peptidase_S1_PA_chymotrypsin"/>
</dbReference>
<evidence type="ECO:0000256" key="8">
    <source>
        <dbReference type="ARBA" id="ARBA00023157"/>
    </source>
</evidence>
<dbReference type="PANTHER" id="PTHR24260">
    <property type="match status" value="1"/>
</dbReference>
<keyword evidence="2" id="KW-0964">Secreted</keyword>
<dbReference type="FunFam" id="2.40.10.10:FF:000146">
    <property type="entry name" value="Serine protease 53"/>
    <property type="match status" value="1"/>
</dbReference>
<evidence type="ECO:0000256" key="9">
    <source>
        <dbReference type="ARBA" id="ARBA00024195"/>
    </source>
</evidence>
<evidence type="ECO:0000256" key="2">
    <source>
        <dbReference type="ARBA" id="ARBA00022525"/>
    </source>
</evidence>
<keyword evidence="8" id="KW-1015">Disulfide bond</keyword>
<dbReference type="AlphaFoldDB" id="A0A182NVM8"/>
<evidence type="ECO:0000256" key="1">
    <source>
        <dbReference type="ARBA" id="ARBA00004613"/>
    </source>
</evidence>
<dbReference type="PROSITE" id="PS50240">
    <property type="entry name" value="TRYPSIN_DOM"/>
    <property type="match status" value="1"/>
</dbReference>
<dbReference type="PRINTS" id="PR00722">
    <property type="entry name" value="CHYMOTRYPSIN"/>
</dbReference>
<dbReference type="VEuPathDB" id="VectorBase:ADIR011729"/>
<dbReference type="InterPro" id="IPR001254">
    <property type="entry name" value="Trypsin_dom"/>
</dbReference>
<dbReference type="GO" id="GO:0006508">
    <property type="term" value="P:proteolysis"/>
    <property type="evidence" value="ECO:0007669"/>
    <property type="project" value="UniProtKB-KW"/>
</dbReference>
<dbReference type="Proteomes" id="UP000075884">
    <property type="component" value="Unassembled WGS sequence"/>
</dbReference>
<dbReference type="CDD" id="cd00190">
    <property type="entry name" value="Tryp_SPc"/>
    <property type="match status" value="1"/>
</dbReference>
<keyword evidence="5" id="KW-0378">Hydrolase</keyword>
<evidence type="ECO:0000313" key="12">
    <source>
        <dbReference type="EnsemblMetazoa" id="ADIR011729-PA"/>
    </source>
</evidence>
<keyword evidence="6" id="KW-0720">Serine protease</keyword>
<comment type="subcellular location">
    <subcellularLocation>
        <location evidence="1">Secreted</location>
    </subcellularLocation>
</comment>
<dbReference type="SUPFAM" id="SSF50494">
    <property type="entry name" value="Trypsin-like serine proteases"/>
    <property type="match status" value="1"/>
</dbReference>